<name>A0A378JJ26_9GAMM</name>
<protein>
    <submittedName>
        <fullName evidence="1">Uncharacterized protein</fullName>
    </submittedName>
</protein>
<evidence type="ECO:0000313" key="1">
    <source>
        <dbReference type="EMBL" id="STX50761.1"/>
    </source>
</evidence>
<evidence type="ECO:0000313" key="2">
    <source>
        <dbReference type="Proteomes" id="UP000254794"/>
    </source>
</evidence>
<dbReference type="AlphaFoldDB" id="A0A378JJ26"/>
<proteinExistence type="predicted"/>
<accession>A0A378JJ26</accession>
<dbReference type="EMBL" id="UGOD01000001">
    <property type="protein sequence ID" value="STX50761.1"/>
    <property type="molecule type" value="Genomic_DNA"/>
</dbReference>
<dbReference type="RefSeq" id="WP_115330447.1">
    <property type="nucleotide sequence ID" value="NZ_CAAAHP010000007.1"/>
</dbReference>
<organism evidence="1 2">
    <name type="scientific">Legionella busanensis</name>
    <dbReference type="NCBI Taxonomy" id="190655"/>
    <lineage>
        <taxon>Bacteria</taxon>
        <taxon>Pseudomonadati</taxon>
        <taxon>Pseudomonadota</taxon>
        <taxon>Gammaproteobacteria</taxon>
        <taxon>Legionellales</taxon>
        <taxon>Legionellaceae</taxon>
        <taxon>Legionella</taxon>
    </lineage>
</organism>
<sequence length="203" mass="23323">MKEWQIIPMTKGRSWAGYTHDYDPDFEMYPDAFTAFFEKHVFQLKLATSLNELKLVKFATGKVYLSFSTQNEQQLNGLIDDLLKLNIPCEIDKMSNSSTAWHTKENGWSAYLPCSIYDNGLVATKEQLGTILIEISKIHPFSAQMAQSLKDILNLTEDLKFTLAVPSLKEQSFRYIQNNINFFSPNEISNLPLDLREQIKLSI</sequence>
<keyword evidence="2" id="KW-1185">Reference proteome</keyword>
<reference evidence="1 2" key="1">
    <citation type="submission" date="2018-06" db="EMBL/GenBank/DDBJ databases">
        <authorList>
            <consortium name="Pathogen Informatics"/>
            <person name="Doyle S."/>
        </authorList>
    </citation>
    <scope>NUCLEOTIDE SEQUENCE [LARGE SCALE GENOMIC DNA]</scope>
    <source>
        <strain evidence="1 2">NCTC13316</strain>
    </source>
</reference>
<dbReference type="OrthoDB" id="9920400at2"/>
<gene>
    <name evidence="1" type="ORF">NCTC13316_00848</name>
</gene>
<dbReference type="Proteomes" id="UP000254794">
    <property type="component" value="Unassembled WGS sequence"/>
</dbReference>